<reference evidence="2 3" key="1">
    <citation type="journal article" date="2014" name="Genome Announc.">
        <title>Draft Genome Sequence of the Antitrypanosomally Active Sponge-Associated Bacterium Actinokineospora sp. Strain EG49.</title>
        <authorList>
            <person name="Harjes J."/>
            <person name="Ryu T."/>
            <person name="Abdelmohsen U.R."/>
            <person name="Moitinho-Silva L."/>
            <person name="Horn H."/>
            <person name="Ravasi T."/>
            <person name="Hentschel U."/>
        </authorList>
    </citation>
    <scope>NUCLEOTIDE SEQUENCE [LARGE SCALE GENOMIC DNA]</scope>
    <source>
        <strain evidence="2 3">EG49</strain>
    </source>
</reference>
<evidence type="ECO:0000256" key="1">
    <source>
        <dbReference type="SAM" id="MobiDB-lite"/>
    </source>
</evidence>
<keyword evidence="2" id="KW-0282">Flagellum</keyword>
<proteinExistence type="predicted"/>
<evidence type="ECO:0000313" key="2">
    <source>
        <dbReference type="EMBL" id="EWC59247.1"/>
    </source>
</evidence>
<feature type="compositionally biased region" description="Basic and acidic residues" evidence="1">
    <location>
        <begin position="172"/>
        <end position="186"/>
    </location>
</feature>
<organism evidence="2 3">
    <name type="scientific">Actinokineospora spheciospongiae</name>
    <dbReference type="NCBI Taxonomy" id="909613"/>
    <lineage>
        <taxon>Bacteria</taxon>
        <taxon>Bacillati</taxon>
        <taxon>Actinomycetota</taxon>
        <taxon>Actinomycetes</taxon>
        <taxon>Pseudonocardiales</taxon>
        <taxon>Pseudonocardiaceae</taxon>
        <taxon>Actinokineospora</taxon>
    </lineage>
</organism>
<feature type="compositionally biased region" description="Polar residues" evidence="1">
    <location>
        <begin position="158"/>
        <end position="169"/>
    </location>
</feature>
<feature type="region of interest" description="Disordered" evidence="1">
    <location>
        <begin position="1"/>
        <end position="37"/>
    </location>
</feature>
<feature type="compositionally biased region" description="Low complexity" evidence="1">
    <location>
        <begin position="100"/>
        <end position="122"/>
    </location>
</feature>
<keyword evidence="2" id="KW-0966">Cell projection</keyword>
<comment type="caution">
    <text evidence="2">The sequence shown here is derived from an EMBL/GenBank/DDBJ whole genome shotgun (WGS) entry which is preliminary data.</text>
</comment>
<feature type="compositionally biased region" description="Low complexity" evidence="1">
    <location>
        <begin position="55"/>
        <end position="74"/>
    </location>
</feature>
<feature type="compositionally biased region" description="Low complexity" evidence="1">
    <location>
        <begin position="144"/>
        <end position="157"/>
    </location>
</feature>
<gene>
    <name evidence="2" type="ORF">UO65_5463</name>
</gene>
<protein>
    <submittedName>
        <fullName evidence="2">Flagellar hook-length control protein FliK</fullName>
    </submittedName>
</protein>
<feature type="compositionally biased region" description="Polar residues" evidence="1">
    <location>
        <begin position="191"/>
        <end position="216"/>
    </location>
</feature>
<feature type="compositionally biased region" description="Polar residues" evidence="1">
    <location>
        <begin position="134"/>
        <end position="143"/>
    </location>
</feature>
<name>W7IRF1_9PSEU</name>
<keyword evidence="2" id="KW-0969">Cilium</keyword>
<dbReference type="EMBL" id="AYXG01000212">
    <property type="protein sequence ID" value="EWC59247.1"/>
    <property type="molecule type" value="Genomic_DNA"/>
</dbReference>
<accession>W7IRF1</accession>
<dbReference type="Proteomes" id="UP000019277">
    <property type="component" value="Unassembled WGS sequence"/>
</dbReference>
<feature type="compositionally biased region" description="Low complexity" evidence="1">
    <location>
        <begin position="1"/>
        <end position="20"/>
    </location>
</feature>
<sequence>MNSDSTPDPAATSSPTTSGPAIPPSRPKPVHQATPAPRTAVGNVAVASPITRICVPVVPSPTTATSTGTTAAGGCEPMRSMPAPPSPKQPATTRRGPNRSASGEASSAPTTAPPLSTSSSTSDPREPNPDRPISSGSHVLSANTSSSPIPLTTPSSTAGSSVGPVNNPANPDRPRSRPRHAGDSGSRHHASGSNTTSGSAPIQNSPRQPIVSNRDSAATVPRTLPSGMPQ</sequence>
<feature type="region of interest" description="Disordered" evidence="1">
    <location>
        <begin position="52"/>
        <end position="230"/>
    </location>
</feature>
<dbReference type="AlphaFoldDB" id="W7IRF1"/>
<evidence type="ECO:0000313" key="3">
    <source>
        <dbReference type="Proteomes" id="UP000019277"/>
    </source>
</evidence>
<keyword evidence="3" id="KW-1185">Reference proteome</keyword>